<evidence type="ECO:0000256" key="4">
    <source>
        <dbReference type="ARBA" id="ARBA00023136"/>
    </source>
</evidence>
<keyword evidence="4 5" id="KW-0472">Membrane</keyword>
<dbReference type="RefSeq" id="WP_282585894.1">
    <property type="nucleotide sequence ID" value="NZ_JAMOIM010000010.1"/>
</dbReference>
<dbReference type="AlphaFoldDB" id="A0AA41Z586"/>
<dbReference type="EMBL" id="JAMOIM010000010">
    <property type="protein sequence ID" value="MCW6509522.1"/>
    <property type="molecule type" value="Genomic_DNA"/>
</dbReference>
<keyword evidence="8" id="KW-1185">Reference proteome</keyword>
<evidence type="ECO:0000256" key="1">
    <source>
        <dbReference type="ARBA" id="ARBA00004141"/>
    </source>
</evidence>
<comment type="caution">
    <text evidence="7">The sequence shown here is derived from an EMBL/GenBank/DDBJ whole genome shotgun (WGS) entry which is preliminary data.</text>
</comment>
<evidence type="ECO:0000259" key="6">
    <source>
        <dbReference type="Pfam" id="PF07298"/>
    </source>
</evidence>
<evidence type="ECO:0000313" key="7">
    <source>
        <dbReference type="EMBL" id="MCW6509522.1"/>
    </source>
</evidence>
<protein>
    <submittedName>
        <fullName evidence="7">NnrU family protein</fullName>
    </submittedName>
</protein>
<comment type="subcellular location">
    <subcellularLocation>
        <location evidence="1">Membrane</location>
        <topology evidence="1">Multi-pass membrane protein</topology>
    </subcellularLocation>
</comment>
<organism evidence="7 8">
    <name type="scientific">Lichenifustis flavocetrariae</name>
    <dbReference type="NCBI Taxonomy" id="2949735"/>
    <lineage>
        <taxon>Bacteria</taxon>
        <taxon>Pseudomonadati</taxon>
        <taxon>Pseudomonadota</taxon>
        <taxon>Alphaproteobacteria</taxon>
        <taxon>Hyphomicrobiales</taxon>
        <taxon>Lichenihabitantaceae</taxon>
        <taxon>Lichenifustis</taxon>
    </lineage>
</organism>
<evidence type="ECO:0000256" key="3">
    <source>
        <dbReference type="ARBA" id="ARBA00022989"/>
    </source>
</evidence>
<dbReference type="InterPro" id="IPR009915">
    <property type="entry name" value="NnrU_dom"/>
</dbReference>
<feature type="transmembrane region" description="Helical" evidence="5">
    <location>
        <begin position="73"/>
        <end position="91"/>
    </location>
</feature>
<proteinExistence type="predicted"/>
<sequence length="226" mass="23880">MFMLILSAVFFTALHLGVAGTRLRDGLVARLGPTPYMLMFSVGSLFGIFWLVRSYQASPYVETWGQLEWWKPAAIALMLPAFLLAVIGVTTPNPTAVGQEAGLAQSPQGIVKITRHPFLVGVGLWALVHLIGNGDLASLILFGTFAAVCGFGTMSIDAKRLRLLGSDAWGPFAARTSILPFAAVAAGRSTLNAGDVVTWRAGAGLLAYALMLGGHSHLIGVSPFPT</sequence>
<feature type="transmembrane region" description="Helical" evidence="5">
    <location>
        <begin position="35"/>
        <end position="52"/>
    </location>
</feature>
<accession>A0AA41Z586</accession>
<gene>
    <name evidence="7" type="ORF">M8523_15990</name>
</gene>
<keyword evidence="3 5" id="KW-1133">Transmembrane helix</keyword>
<evidence type="ECO:0000313" key="8">
    <source>
        <dbReference type="Proteomes" id="UP001165667"/>
    </source>
</evidence>
<evidence type="ECO:0000256" key="2">
    <source>
        <dbReference type="ARBA" id="ARBA00022692"/>
    </source>
</evidence>
<keyword evidence="2 5" id="KW-0812">Transmembrane</keyword>
<feature type="domain" description="NnrU" evidence="6">
    <location>
        <begin position="3"/>
        <end position="223"/>
    </location>
</feature>
<feature type="transmembrane region" description="Helical" evidence="5">
    <location>
        <begin position="136"/>
        <end position="156"/>
    </location>
</feature>
<dbReference type="Pfam" id="PF07298">
    <property type="entry name" value="NnrU"/>
    <property type="match status" value="1"/>
</dbReference>
<dbReference type="GO" id="GO:0016020">
    <property type="term" value="C:membrane"/>
    <property type="evidence" value="ECO:0007669"/>
    <property type="project" value="UniProtKB-SubCell"/>
</dbReference>
<reference evidence="7" key="1">
    <citation type="submission" date="2022-05" db="EMBL/GenBank/DDBJ databases">
        <authorList>
            <person name="Pankratov T."/>
        </authorList>
    </citation>
    <scope>NUCLEOTIDE SEQUENCE</scope>
    <source>
        <strain evidence="7">BP6-180914</strain>
    </source>
</reference>
<name>A0AA41Z586_9HYPH</name>
<dbReference type="Proteomes" id="UP001165667">
    <property type="component" value="Unassembled WGS sequence"/>
</dbReference>
<evidence type="ECO:0000256" key="5">
    <source>
        <dbReference type="SAM" id="Phobius"/>
    </source>
</evidence>